<dbReference type="PANTHER" id="PTHR47143">
    <property type="entry name" value="TRANSIENT RECEPTOR POTENTIAL CATION CHANNEL PROTEIN PAINLESS"/>
    <property type="match status" value="1"/>
</dbReference>
<dbReference type="AlphaFoldDB" id="A0A7J7KC21"/>
<evidence type="ECO:0000256" key="10">
    <source>
        <dbReference type="SAM" id="Phobius"/>
    </source>
</evidence>
<evidence type="ECO:0000256" key="9">
    <source>
        <dbReference type="ARBA" id="ARBA00023303"/>
    </source>
</evidence>
<keyword evidence="9" id="KW-0407">Ion channel</keyword>
<evidence type="ECO:0000256" key="3">
    <source>
        <dbReference type="ARBA" id="ARBA00022692"/>
    </source>
</evidence>
<keyword evidence="4" id="KW-0677">Repeat</keyword>
<dbReference type="Pfam" id="PF00520">
    <property type="entry name" value="Ion_trans"/>
    <property type="match status" value="1"/>
</dbReference>
<keyword evidence="13" id="KW-1185">Reference proteome</keyword>
<evidence type="ECO:0000256" key="5">
    <source>
        <dbReference type="ARBA" id="ARBA00022989"/>
    </source>
</evidence>
<protein>
    <recommendedName>
        <fullName evidence="11">Ion transport domain-containing protein</fullName>
    </recommendedName>
</protein>
<keyword evidence="2" id="KW-0813">Transport</keyword>
<feature type="transmembrane region" description="Helical" evidence="10">
    <location>
        <begin position="239"/>
        <end position="258"/>
    </location>
</feature>
<dbReference type="Proteomes" id="UP000593567">
    <property type="component" value="Unassembled WGS sequence"/>
</dbReference>
<dbReference type="GO" id="GO:1902495">
    <property type="term" value="C:transmembrane transporter complex"/>
    <property type="evidence" value="ECO:0007669"/>
    <property type="project" value="TreeGrafter"/>
</dbReference>
<dbReference type="EMBL" id="VXIV02000769">
    <property type="protein sequence ID" value="KAF6036169.1"/>
    <property type="molecule type" value="Genomic_DNA"/>
</dbReference>
<name>A0A7J7KC21_BUGNE</name>
<keyword evidence="8 10" id="KW-0472">Membrane</keyword>
<evidence type="ECO:0000313" key="13">
    <source>
        <dbReference type="Proteomes" id="UP000593567"/>
    </source>
</evidence>
<feature type="transmembrane region" description="Helical" evidence="10">
    <location>
        <begin position="302"/>
        <end position="322"/>
    </location>
</feature>
<accession>A0A7J7KC21</accession>
<keyword evidence="3 10" id="KW-0812">Transmembrane</keyword>
<evidence type="ECO:0000256" key="8">
    <source>
        <dbReference type="ARBA" id="ARBA00023136"/>
    </source>
</evidence>
<comment type="subcellular location">
    <subcellularLocation>
        <location evidence="1">Membrane</location>
        <topology evidence="1">Multi-pass membrane protein</topology>
    </subcellularLocation>
</comment>
<feature type="transmembrane region" description="Helical" evidence="10">
    <location>
        <begin position="165"/>
        <end position="186"/>
    </location>
</feature>
<feature type="domain" description="Ion transport" evidence="11">
    <location>
        <begin position="239"/>
        <end position="440"/>
    </location>
</feature>
<keyword evidence="7" id="KW-0406">Ion transport</keyword>
<comment type="caution">
    <text evidence="12">The sequence shown here is derived from an EMBL/GenBank/DDBJ whole genome shotgun (WGS) entry which is preliminary data.</text>
</comment>
<reference evidence="12" key="1">
    <citation type="submission" date="2020-06" db="EMBL/GenBank/DDBJ databases">
        <title>Draft genome of Bugula neritina, a colonial animal packing powerful symbionts and potential medicines.</title>
        <authorList>
            <person name="Rayko M."/>
        </authorList>
    </citation>
    <scope>NUCLEOTIDE SEQUENCE [LARGE SCALE GENOMIC DNA]</scope>
    <source>
        <strain evidence="12">Kwan_BN1</strain>
    </source>
</reference>
<proteinExistence type="predicted"/>
<feature type="transmembrane region" description="Helical" evidence="10">
    <location>
        <begin position="270"/>
        <end position="290"/>
    </location>
</feature>
<evidence type="ECO:0000256" key="7">
    <source>
        <dbReference type="ARBA" id="ARBA00023065"/>
    </source>
</evidence>
<dbReference type="PANTHER" id="PTHR47143:SF3">
    <property type="entry name" value="PWWP DOMAIN-CONTAINING PROTEIN"/>
    <property type="match status" value="1"/>
</dbReference>
<keyword evidence="5 10" id="KW-1133">Transmembrane helix</keyword>
<evidence type="ECO:0000313" key="12">
    <source>
        <dbReference type="EMBL" id="KAF6036169.1"/>
    </source>
</evidence>
<dbReference type="InterPro" id="IPR052076">
    <property type="entry name" value="TRP_cation_channel"/>
</dbReference>
<evidence type="ECO:0000256" key="4">
    <source>
        <dbReference type="ARBA" id="ARBA00022737"/>
    </source>
</evidence>
<gene>
    <name evidence="12" type="ORF">EB796_005524</name>
</gene>
<organism evidence="12 13">
    <name type="scientific">Bugula neritina</name>
    <name type="common">Brown bryozoan</name>
    <name type="synonym">Sertularia neritina</name>
    <dbReference type="NCBI Taxonomy" id="10212"/>
    <lineage>
        <taxon>Eukaryota</taxon>
        <taxon>Metazoa</taxon>
        <taxon>Spiralia</taxon>
        <taxon>Lophotrochozoa</taxon>
        <taxon>Bryozoa</taxon>
        <taxon>Gymnolaemata</taxon>
        <taxon>Cheilostomatida</taxon>
        <taxon>Flustrina</taxon>
        <taxon>Buguloidea</taxon>
        <taxon>Bugulidae</taxon>
        <taxon>Bugula</taxon>
    </lineage>
</organism>
<dbReference type="OrthoDB" id="1661883at2759"/>
<evidence type="ECO:0000256" key="6">
    <source>
        <dbReference type="ARBA" id="ARBA00023043"/>
    </source>
</evidence>
<evidence type="ECO:0000256" key="1">
    <source>
        <dbReference type="ARBA" id="ARBA00004141"/>
    </source>
</evidence>
<evidence type="ECO:0000259" key="11">
    <source>
        <dbReference type="Pfam" id="PF00520"/>
    </source>
</evidence>
<dbReference type="InterPro" id="IPR005821">
    <property type="entry name" value="Ion_trans_dom"/>
</dbReference>
<keyword evidence="6" id="KW-0040">ANK repeat</keyword>
<feature type="transmembrane region" description="Helical" evidence="10">
    <location>
        <begin position="406"/>
        <end position="431"/>
    </location>
</feature>
<sequence length="581" mass="66682">MDLAIDKGHKEVVQAILSSDKWLEAMKQAHLDLKDGMRVTPMRKLIRKMPDLAETVFQKCTTTNEYSPESAKFQITFNYELLDDQYTSWEYEEGLSRDNNSVYGGSAYGEDNKVLEDARPYSSYKSVIKKNHPLMIMVRSEREDLLAHPLTTSLLRHKWHTVGRYFYYSNLIVYLVYLIFISGFALTVPSPITVVTDDFDPKYSAKTVSDASVDDQLAFMEDNNLTLPTNTARRIQREIFVDFGIYVAIVIIGIRLVLEIFQLINAKLSYFGYENLLEWVLYVTSLLFVIPFSKNPHYREPWQWQTGTVAVFLAWMELILIIRKLPRFGIYVVMFTHILATFMQFFIVFFLFLIGFAISFYMLLSNQAPFKEVENSLLKTAIMMIGEFEFDSIFNEDGVVVYYPHAAYIIFVIFVVVMSIIIMNLLVGLAVDDIKGVQEQAVLTRMAMQVELALTVESMLPEYFTKKNIMRLLEVKPNRVSNNCSKKCCAGGAGAVVSGMSSIDLVTALNPELDDIEKVMEEQERLKTQLSKVNTRTKELLSQNERMETMLQALLTHNNIDFTDVDHADDDNLDLGAVFNR</sequence>
<evidence type="ECO:0000256" key="2">
    <source>
        <dbReference type="ARBA" id="ARBA00022448"/>
    </source>
</evidence>
<dbReference type="Gene3D" id="1.10.287.70">
    <property type="match status" value="1"/>
</dbReference>
<feature type="transmembrane region" description="Helical" evidence="10">
    <location>
        <begin position="329"/>
        <end position="362"/>
    </location>
</feature>
<dbReference type="GO" id="GO:0005216">
    <property type="term" value="F:monoatomic ion channel activity"/>
    <property type="evidence" value="ECO:0007669"/>
    <property type="project" value="InterPro"/>
</dbReference>